<dbReference type="SUPFAM" id="SSF103515">
    <property type="entry name" value="Autotransporter"/>
    <property type="match status" value="1"/>
</dbReference>
<dbReference type="InterPro" id="IPR003991">
    <property type="entry name" value="Pertactin_virulence_factor"/>
</dbReference>
<dbReference type="SUPFAM" id="SSF51126">
    <property type="entry name" value="Pectin lyase-like"/>
    <property type="match status" value="1"/>
</dbReference>
<dbReference type="InterPro" id="IPR011050">
    <property type="entry name" value="Pectin_lyase_fold/virulence"/>
</dbReference>
<dbReference type="InterPro" id="IPR036709">
    <property type="entry name" value="Autotransporte_beta_dom_sf"/>
</dbReference>
<dbReference type="GeneID" id="87755574"/>
<dbReference type="InterPro" id="IPR006315">
    <property type="entry name" value="OM_autotransptr_brl_dom"/>
</dbReference>
<organism evidence="2 3">
    <name type="scientific">Allisonella histaminiformans</name>
    <dbReference type="NCBI Taxonomy" id="209880"/>
    <lineage>
        <taxon>Bacteria</taxon>
        <taxon>Bacillati</taxon>
        <taxon>Bacillota</taxon>
        <taxon>Negativicutes</taxon>
        <taxon>Veillonellales</taxon>
        <taxon>Veillonellaceae</taxon>
        <taxon>Allisonella</taxon>
    </lineage>
</organism>
<evidence type="ECO:0000313" key="2">
    <source>
        <dbReference type="EMBL" id="SDA43452.1"/>
    </source>
</evidence>
<feature type="domain" description="Autotransporter" evidence="1">
    <location>
        <begin position="503"/>
        <end position="764"/>
    </location>
</feature>
<reference evidence="2 3" key="1">
    <citation type="submission" date="2016-10" db="EMBL/GenBank/DDBJ databases">
        <authorList>
            <person name="de Groot N.N."/>
        </authorList>
    </citation>
    <scope>NUCLEOTIDE SEQUENCE [LARGE SCALE GENOMIC DNA]</scope>
    <source>
        <strain evidence="2 3">DSM 15230</strain>
    </source>
</reference>
<dbReference type="EMBL" id="FMXA01000006">
    <property type="protein sequence ID" value="SDA43452.1"/>
    <property type="molecule type" value="Genomic_DNA"/>
</dbReference>
<evidence type="ECO:0000313" key="3">
    <source>
        <dbReference type="Proteomes" id="UP000199689"/>
    </source>
</evidence>
<dbReference type="InterPro" id="IPR005546">
    <property type="entry name" value="Autotransporte_beta"/>
</dbReference>
<dbReference type="Pfam" id="PF03797">
    <property type="entry name" value="Autotransporter"/>
    <property type="match status" value="1"/>
</dbReference>
<evidence type="ECO:0000259" key="1">
    <source>
        <dbReference type="PROSITE" id="PS51208"/>
    </source>
</evidence>
<dbReference type="PROSITE" id="PS51208">
    <property type="entry name" value="AUTOTRANSPORTER"/>
    <property type="match status" value="1"/>
</dbReference>
<dbReference type="GO" id="GO:0019867">
    <property type="term" value="C:outer membrane"/>
    <property type="evidence" value="ECO:0007669"/>
    <property type="project" value="InterPro"/>
</dbReference>
<dbReference type="RefSeq" id="WP_091363568.1">
    <property type="nucleotide sequence ID" value="NZ_FMXA01000006.1"/>
</dbReference>
<proteinExistence type="predicted"/>
<dbReference type="InterPro" id="IPR012332">
    <property type="entry name" value="Autotransporter_pectin_lyase_C"/>
</dbReference>
<dbReference type="Proteomes" id="UP000199689">
    <property type="component" value="Unassembled WGS sequence"/>
</dbReference>
<dbReference type="NCBIfam" id="TIGR01414">
    <property type="entry name" value="autotrans_barl"/>
    <property type="match status" value="1"/>
</dbReference>
<gene>
    <name evidence="2" type="ORF">SAMN02910343_00532</name>
</gene>
<sequence>MYGVYAGHYTNTGSSVDGTDITFKGNVQENLVASDSYQIFGNYFNASSLHLGGNEDISIEANGKFNHISGVYMLNSGADLYGQDSHVSVTMNIHGESRPGLYYEQQNNSYIDGIDLENQASATLNDVSVRMGYEGNLADTTKIKGISAVSSQVQINGNTEVDLKAENTGEAGENKLFGIYNHEGTLTAGDVHVKAEGKNIGIISGIKTTENGSTDIEGNTEVSVSGNTDDCTGIMSTQGGQAVFHKGVTVQGAKTAIESDNENSLIDITSDGTKVIEGNLLSTDSGIIRLSLHDSTSSLTGVSTVQNGETDLTVSDRSMWNMTGDSEVTSLEHSRGGVINMNASPAYETLHAGSYTGNGGIFLMKTDLDSEKDGDKVTIDSAADDSSGLIMVKDSSLYTGKEVKGIRNLLLVTDASGKARFEGKDLDQGGLWDMTPVIKRGDEALDAEGNAVGDHTEWYLTKVEKKVNKDTIPLIKAPDNSYALYRLDIDSLRKRMGDFRFRNLKDTSGIWGRDFHGSYDGQGINSKYNGFQLGYDYAANEKSVYGFFAERNISSPKYSYGSSENHGLSAGVYGTWFGDSGVYTDVVAKWGRDDTELKSWGNYPDQADYRTHNESLSVEFGKTFTKDNGLFLEPEAQMVFGHLGSKDYTTRRGKTVHMGGYDSAIGRLGILFGKRVTEGEHPYDYYLKFSVLHEFGGSRSFHLAALDGETMDYSEDYQDTWEEAGFGGSWHVGGNTNLYADVERSFGGNWNKKWQWNIGVNWQF</sequence>
<dbReference type="Gene3D" id="2.160.20.20">
    <property type="match status" value="1"/>
</dbReference>
<name>A0A1G5VC68_9FIRM</name>
<dbReference type="SMART" id="SM00869">
    <property type="entry name" value="Autotransporter"/>
    <property type="match status" value="1"/>
</dbReference>
<dbReference type="PRINTS" id="PR01484">
    <property type="entry name" value="PRTACTNFAMLY"/>
</dbReference>
<dbReference type="Gene3D" id="2.40.128.130">
    <property type="entry name" value="Autotransporter beta-domain"/>
    <property type="match status" value="1"/>
</dbReference>
<protein>
    <submittedName>
        <fullName evidence="2">Outer membrane autotransporter barrel domain-containing protein</fullName>
    </submittedName>
</protein>
<accession>A0A1G5VC68</accession>
<dbReference type="OrthoDB" id="1630954at2"/>
<dbReference type="AlphaFoldDB" id="A0A1G5VC68"/>
<keyword evidence="3" id="KW-1185">Reference proteome</keyword>
<dbReference type="STRING" id="209880.SAMN02910343_00532"/>